<protein>
    <recommendedName>
        <fullName evidence="3">Fibrobacter succinogenes major paralogous domain-containing protein</fullName>
    </recommendedName>
</protein>
<name>A0ABZ0Z338_9CAUD</name>
<evidence type="ECO:0000313" key="2">
    <source>
        <dbReference type="Proteomes" id="UP001358193"/>
    </source>
</evidence>
<dbReference type="Proteomes" id="UP001358193">
    <property type="component" value="Segment"/>
</dbReference>
<organism evidence="1 2">
    <name type="scientific">phage Lak_Megaphage_Sonny</name>
    <dbReference type="NCBI Taxonomy" id="3109229"/>
    <lineage>
        <taxon>Viruses</taxon>
        <taxon>Duplodnaviria</taxon>
        <taxon>Heunggongvirae</taxon>
        <taxon>Uroviricota</taxon>
        <taxon>Caudoviricetes</taxon>
        <taxon>Caudoviricetes code 15 clade</taxon>
    </lineage>
</organism>
<accession>A0ABZ0Z338</accession>
<keyword evidence="2" id="KW-1185">Reference proteome</keyword>
<dbReference type="EMBL" id="OR769223">
    <property type="protein sequence ID" value="WQJ53573.1"/>
    <property type="molecule type" value="Genomic_DNA"/>
</dbReference>
<evidence type="ECO:0000313" key="1">
    <source>
        <dbReference type="EMBL" id="WQJ53573.1"/>
    </source>
</evidence>
<evidence type="ECO:0008006" key="3">
    <source>
        <dbReference type="Google" id="ProtNLM"/>
    </source>
</evidence>
<proteinExistence type="predicted"/>
<reference evidence="1 2" key="1">
    <citation type="submission" date="2023-11" db="EMBL/GenBank/DDBJ databases">
        <authorList>
            <person name="Cook R."/>
            <person name="Crisci M."/>
            <person name="Pye H."/>
            <person name="Adriaenssens E."/>
            <person name="Santini J."/>
        </authorList>
    </citation>
    <scope>NUCLEOTIDE SEQUENCE [LARGE SCALE GENOMIC DNA]</scope>
    <source>
        <strain evidence="1">Lak_Megaphage_Sonny</strain>
    </source>
</reference>
<sequence>MVTTNFLNTSEKIYNSKISIVYNIEDLQIGKTYLIINVKGRNSYNKPFAFTNEYKMAQIKSVTPKLDFDKILKTVTFDTIDNHGYGIYFTGDYTFPKYLSSSAFLCGLEDCFKKGWLYYDIEYVNLMTKNIEHAIVHHLKFYSVIYIENSKNQNTDFLEMSNDYFYMSDMFEYDRLKNKKIKTNAKLINNVNKLLQTKLSDHLIQNFKSSVAYTILNNTNKVPDENETLTIDGVTWYNGFYNSYKGVHGRNLMFYDSIPTGWRLPTLDEFCSMLKKHPLLKKYLADEDPKTYARRNNAGIECHYYSYFESNGFSQPYPLAVMTLDSNMYDDESMYFPKDIKAVDIRCSRIIEMSACMHRWNNGYRPYLLMLVKMSEDELKRQMEWARENTRA</sequence>